<feature type="compositionally biased region" description="Polar residues" evidence="6">
    <location>
        <begin position="218"/>
        <end position="227"/>
    </location>
</feature>
<proteinExistence type="predicted"/>
<dbReference type="RefSeq" id="XP_052904066.1">
    <property type="nucleotide sequence ID" value="XM_053049895.1"/>
</dbReference>
<dbReference type="GO" id="GO:0007030">
    <property type="term" value="P:Golgi organization"/>
    <property type="evidence" value="ECO:0007669"/>
    <property type="project" value="TreeGrafter"/>
</dbReference>
<feature type="domain" description="PDZ GRASP-type" evidence="7">
    <location>
        <begin position="101"/>
        <end position="186"/>
    </location>
</feature>
<feature type="binding site" evidence="5">
    <location>
        <position position="14"/>
    </location>
    <ligand>
        <name>Zn(2+)</name>
        <dbReference type="ChEBI" id="CHEBI:29105"/>
    </ligand>
</feature>
<feature type="region of interest" description="Disordered" evidence="6">
    <location>
        <begin position="486"/>
        <end position="681"/>
    </location>
</feature>
<evidence type="ECO:0000256" key="6">
    <source>
        <dbReference type="SAM" id="MobiDB-lite"/>
    </source>
</evidence>
<accession>A0A086J043</accession>
<evidence type="ECO:0000313" key="9">
    <source>
        <dbReference type="Proteomes" id="UP000054524"/>
    </source>
</evidence>
<feature type="compositionally biased region" description="Basic and acidic residues" evidence="6">
    <location>
        <begin position="489"/>
        <end position="547"/>
    </location>
</feature>
<dbReference type="PROSITE" id="PS51865">
    <property type="entry name" value="PDZ_GRASP"/>
    <property type="match status" value="1"/>
</dbReference>
<dbReference type="Pfam" id="PF04495">
    <property type="entry name" value="GRASP55_65"/>
    <property type="match status" value="2"/>
</dbReference>
<keyword evidence="5" id="KW-0479">Metal-binding</keyword>
<organism evidence="8 9">
    <name type="scientific">Nematocida ausubeli (strain ATCC PRA-371 / ERTm2)</name>
    <name type="common">Nematode killer fungus</name>
    <dbReference type="NCBI Taxonomy" id="1913371"/>
    <lineage>
        <taxon>Eukaryota</taxon>
        <taxon>Fungi</taxon>
        <taxon>Fungi incertae sedis</taxon>
        <taxon>Microsporidia</taxon>
        <taxon>Nematocida</taxon>
    </lineage>
</organism>
<dbReference type="GeneID" id="77677260"/>
<dbReference type="AlphaFoldDB" id="A0A086J043"/>
<evidence type="ECO:0000256" key="5">
    <source>
        <dbReference type="PIRSR" id="PIRSR607583-1"/>
    </source>
</evidence>
<protein>
    <recommendedName>
        <fullName evidence="7">PDZ GRASP-type domain-containing protein</fullName>
    </recommendedName>
</protein>
<dbReference type="EMBL" id="AKIJ01000005">
    <property type="protein sequence ID" value="KFG25511.1"/>
    <property type="molecule type" value="Genomic_DNA"/>
</dbReference>
<dbReference type="GO" id="GO:0000139">
    <property type="term" value="C:Golgi membrane"/>
    <property type="evidence" value="ECO:0007669"/>
    <property type="project" value="UniProtKB-SubCell"/>
</dbReference>
<feature type="region of interest" description="Disordered" evidence="6">
    <location>
        <begin position="210"/>
        <end position="284"/>
    </location>
</feature>
<dbReference type="HOGENOM" id="CLU_349190_0_0_1"/>
<evidence type="ECO:0000256" key="2">
    <source>
        <dbReference type="ARBA" id="ARBA00022737"/>
    </source>
</evidence>
<evidence type="ECO:0000259" key="7">
    <source>
        <dbReference type="PROSITE" id="PS51865"/>
    </source>
</evidence>
<feature type="compositionally biased region" description="Basic and acidic residues" evidence="6">
    <location>
        <begin position="268"/>
        <end position="283"/>
    </location>
</feature>
<reference evidence="8 9" key="1">
    <citation type="journal article" date="2014" name="Genome Announc.">
        <title>Genome Sequence of the Microsporidian Species Nematocida sp1 Strain ERTm6 (ATCC PRA-372).</title>
        <authorList>
            <person name="Bakowski M.A."/>
            <person name="Priest M."/>
            <person name="Young S."/>
            <person name="Cuomo C.A."/>
            <person name="Troemel E.R."/>
        </authorList>
    </citation>
    <scope>NUCLEOTIDE SEQUENCE [LARGE SCALE GENOMIC DNA]</scope>
    <source>
        <strain evidence="8 9">ERTm6</strain>
    </source>
</reference>
<sequence length="681" mass="77356">MGSTASKCVSSSLHVIKVKKGSAADRHRILPILHYITQVNGECVQNEKDIRRITEAWEAGQVQLLIYDARSKKESVVEMTRKDRENIGFSIKLHKGEMVPQTFRILDVEYNSPALESRLRKDEDYIIGHEKGAFVSEDEFEHVLLSHKGAPLILQVYNIGMLSIRKVKISPTQQGEIGCSLGGGILNEVPYTEARIDLVEKTECSYKGEKAAKEKDSASSINESQKSGPVPSLPDSHAEESTQMEEVPIDSPSAVLQSEQETAAEQNTVREKSKEEKEAEEKMTASIQEMRIHNACDISSASALSYSNEGEEEERQLEKDLHQSLCETNGFNEQVVSPNASALEDAPMNAPVIDHITRISNSEYNDILGECDIQGMQDNSVNTLYGYDNSANIASYMLNGQDKDMYNYSNLPGMDAYSGYDAPYNQYLYNEGEEIAAQRRELQSLREKELRERESAVLMEMPREYYMQEWPAPEKNYAQEAIYQPSTPKEPEPVQKSEPEQKPEKPKVQLEPTHSVKETFRETVKEYKEIPKKEEHKNSPKETDNQPKPKPVASSPAPKKQECAKSPFKHSEFRETQPGPLAKYMPLHYQEDQGLGGCESSFPPAQPQFQPEYQPQLQPHFQPHFQPQLQPYPVKREKEVQSQREDEREEDDQLARQPPKDLFYLQPGDEGYGNDGFSEYF</sequence>
<feature type="compositionally biased region" description="Basic and acidic residues" evidence="6">
    <location>
        <begin position="559"/>
        <end position="575"/>
    </location>
</feature>
<keyword evidence="2" id="KW-0677">Repeat</keyword>
<dbReference type="Gene3D" id="2.30.42.10">
    <property type="match status" value="2"/>
</dbReference>
<dbReference type="InterPro" id="IPR007583">
    <property type="entry name" value="GRASP55_65"/>
</dbReference>
<feature type="compositionally biased region" description="Basic and acidic residues" evidence="6">
    <location>
        <begin position="634"/>
        <end position="646"/>
    </location>
</feature>
<evidence type="ECO:0000256" key="1">
    <source>
        <dbReference type="ARBA" id="ARBA00004394"/>
    </source>
</evidence>
<dbReference type="SUPFAM" id="SSF50156">
    <property type="entry name" value="PDZ domain-like"/>
    <property type="match status" value="1"/>
</dbReference>
<comment type="subcellular location">
    <subcellularLocation>
        <location evidence="1">Golgi apparatus membrane</location>
    </subcellularLocation>
</comment>
<keyword evidence="4" id="KW-0472">Membrane</keyword>
<dbReference type="InterPro" id="IPR036034">
    <property type="entry name" value="PDZ_sf"/>
</dbReference>
<comment type="caution">
    <text evidence="8">The sequence shown here is derived from an EMBL/GenBank/DDBJ whole genome shotgun (WGS) entry which is preliminary data.</text>
</comment>
<dbReference type="Proteomes" id="UP000054524">
    <property type="component" value="Unassembled WGS sequence"/>
</dbReference>
<feature type="compositionally biased region" description="Low complexity" evidence="6">
    <location>
        <begin position="607"/>
        <end position="633"/>
    </location>
</feature>
<name>A0A086J043_NEMA1</name>
<dbReference type="GO" id="GO:0046872">
    <property type="term" value="F:metal ion binding"/>
    <property type="evidence" value="ECO:0007669"/>
    <property type="project" value="UniProtKB-KW"/>
</dbReference>
<evidence type="ECO:0000256" key="4">
    <source>
        <dbReference type="ARBA" id="ARBA00023136"/>
    </source>
</evidence>
<keyword evidence="9" id="KW-1185">Reference proteome</keyword>
<dbReference type="PANTHER" id="PTHR12893:SF0">
    <property type="entry name" value="GRASP65"/>
    <property type="match status" value="1"/>
</dbReference>
<keyword evidence="5" id="KW-0862">Zinc</keyword>
<feature type="compositionally biased region" description="Polar residues" evidence="6">
    <location>
        <begin position="254"/>
        <end position="267"/>
    </location>
</feature>
<gene>
    <name evidence="8" type="ORF">NESG_02287</name>
</gene>
<evidence type="ECO:0000256" key="3">
    <source>
        <dbReference type="ARBA" id="ARBA00023034"/>
    </source>
</evidence>
<evidence type="ECO:0000313" key="8">
    <source>
        <dbReference type="EMBL" id="KFG25511.1"/>
    </source>
</evidence>
<keyword evidence="3" id="KW-0333">Golgi apparatus</keyword>
<dbReference type="InterPro" id="IPR024958">
    <property type="entry name" value="GRASP_PDZ"/>
</dbReference>
<dbReference type="PANTHER" id="PTHR12893">
    <property type="entry name" value="GOLGI REASSEMBLY STACKING PROTEIN GRASP"/>
    <property type="match status" value="1"/>
</dbReference>